<accession>A0A6N7R182</accession>
<evidence type="ECO:0000256" key="2">
    <source>
        <dbReference type="ARBA" id="ARBA00004496"/>
    </source>
</evidence>
<comment type="function">
    <text evidence="1">Reversibly catalyzes the transfer of the carbamoyl group from carbamoyl phosphate (CP) to the N(epsilon) atom of ornithine (ORN) to produce L-citrulline.</text>
</comment>
<keyword evidence="7 10" id="KW-0963">Cytoplasm</keyword>
<dbReference type="NCBIfam" id="NF001986">
    <property type="entry name" value="PRK00779.1"/>
    <property type="match status" value="1"/>
</dbReference>
<organism evidence="13 14">
    <name type="scientific">Gracilibacillus thailandensis</name>
    <dbReference type="NCBI Taxonomy" id="563735"/>
    <lineage>
        <taxon>Bacteria</taxon>
        <taxon>Bacillati</taxon>
        <taxon>Bacillota</taxon>
        <taxon>Bacilli</taxon>
        <taxon>Bacillales</taxon>
        <taxon>Bacillaceae</taxon>
        <taxon>Gracilibacillus</taxon>
    </lineage>
</organism>
<name>A0A6N7R182_9BACI</name>
<dbReference type="Pfam" id="PF02729">
    <property type="entry name" value="OTCace_N"/>
    <property type="match status" value="1"/>
</dbReference>
<dbReference type="Pfam" id="PF00185">
    <property type="entry name" value="OTCace"/>
    <property type="match status" value="1"/>
</dbReference>
<comment type="caution">
    <text evidence="13">The sequence shown here is derived from an EMBL/GenBank/DDBJ whole genome shotgun (WGS) entry which is preliminary data.</text>
</comment>
<dbReference type="SUPFAM" id="SSF53671">
    <property type="entry name" value="Aspartate/ornithine carbamoyltransferase"/>
    <property type="match status" value="1"/>
</dbReference>
<evidence type="ECO:0000313" key="13">
    <source>
        <dbReference type="EMBL" id="MRI67382.1"/>
    </source>
</evidence>
<evidence type="ECO:0000256" key="7">
    <source>
        <dbReference type="ARBA" id="ARBA00022490"/>
    </source>
</evidence>
<feature type="domain" description="Aspartate/ornithine carbamoyltransferase Asp/Orn-binding" evidence="11">
    <location>
        <begin position="156"/>
        <end position="308"/>
    </location>
</feature>
<dbReference type="NCBIfam" id="TIGR00658">
    <property type="entry name" value="orni_carb_tr"/>
    <property type="match status" value="1"/>
</dbReference>
<evidence type="ECO:0000256" key="8">
    <source>
        <dbReference type="ARBA" id="ARBA00022679"/>
    </source>
</evidence>
<dbReference type="AlphaFoldDB" id="A0A6N7R182"/>
<evidence type="ECO:0000256" key="4">
    <source>
        <dbReference type="ARBA" id="ARBA00007805"/>
    </source>
</evidence>
<dbReference type="Gene3D" id="3.40.50.1370">
    <property type="entry name" value="Aspartate/ornithine carbamoyltransferase"/>
    <property type="match status" value="2"/>
</dbReference>
<feature type="binding site" evidence="10">
    <location>
        <position position="86"/>
    </location>
    <ligand>
        <name>carbamoyl phosphate</name>
        <dbReference type="ChEBI" id="CHEBI:58228"/>
    </ligand>
</feature>
<evidence type="ECO:0000259" key="12">
    <source>
        <dbReference type="Pfam" id="PF02729"/>
    </source>
</evidence>
<dbReference type="InterPro" id="IPR036901">
    <property type="entry name" value="Asp/Orn_carbamoylTrfase_sf"/>
</dbReference>
<dbReference type="HAMAP" id="MF_01109">
    <property type="entry name" value="OTCase"/>
    <property type="match status" value="1"/>
</dbReference>
<comment type="catalytic activity">
    <reaction evidence="9 10">
        <text>carbamoyl phosphate + L-ornithine = L-citrulline + phosphate + H(+)</text>
        <dbReference type="Rhea" id="RHEA:19513"/>
        <dbReference type="ChEBI" id="CHEBI:15378"/>
        <dbReference type="ChEBI" id="CHEBI:43474"/>
        <dbReference type="ChEBI" id="CHEBI:46911"/>
        <dbReference type="ChEBI" id="CHEBI:57743"/>
        <dbReference type="ChEBI" id="CHEBI:58228"/>
        <dbReference type="EC" id="2.1.3.3"/>
    </reaction>
</comment>
<dbReference type="PANTHER" id="PTHR45753:SF3">
    <property type="entry name" value="ORNITHINE TRANSCARBAMYLASE, MITOCHONDRIAL"/>
    <property type="match status" value="1"/>
</dbReference>
<feature type="domain" description="Aspartate/ornithine carbamoyltransferase carbamoyl-P binding" evidence="12">
    <location>
        <begin position="10"/>
        <end position="150"/>
    </location>
</feature>
<dbReference type="InterPro" id="IPR006132">
    <property type="entry name" value="Asp/Orn_carbamoyltranf_P-bd"/>
</dbReference>
<dbReference type="GO" id="GO:0016597">
    <property type="term" value="F:amino acid binding"/>
    <property type="evidence" value="ECO:0007669"/>
    <property type="project" value="InterPro"/>
</dbReference>
<dbReference type="PRINTS" id="PR00102">
    <property type="entry name" value="OTCASE"/>
</dbReference>
<comment type="pathway">
    <text evidence="3">Amino-acid biosynthesis; L-arginine biosynthesis; L-arginine from L-ornithine and carbamoyl phosphate: step 1/3.</text>
</comment>
<feature type="binding site" evidence="10">
    <location>
        <begin position="137"/>
        <end position="140"/>
    </location>
    <ligand>
        <name>carbamoyl phosphate</name>
        <dbReference type="ChEBI" id="CHEBI:58228"/>
    </ligand>
</feature>
<comment type="subcellular location">
    <subcellularLocation>
        <location evidence="2 10">Cytoplasm</location>
    </subcellularLocation>
</comment>
<feature type="binding site" evidence="10">
    <location>
        <position position="168"/>
    </location>
    <ligand>
        <name>L-ornithine</name>
        <dbReference type="ChEBI" id="CHEBI:46911"/>
    </ligand>
</feature>
<dbReference type="EC" id="2.1.3.3" evidence="5 10"/>
<feature type="binding site" evidence="10">
    <location>
        <position position="298"/>
    </location>
    <ligand>
        <name>carbamoyl phosphate</name>
        <dbReference type="ChEBI" id="CHEBI:58228"/>
    </ligand>
</feature>
<protein>
    <recommendedName>
        <fullName evidence="6 10">Ornithine carbamoyltransferase</fullName>
        <shortName evidence="10">OTCase</shortName>
        <ecNumber evidence="5 10">2.1.3.3</ecNumber>
    </recommendedName>
</protein>
<dbReference type="GO" id="GO:0019240">
    <property type="term" value="P:citrulline biosynthetic process"/>
    <property type="evidence" value="ECO:0007669"/>
    <property type="project" value="TreeGrafter"/>
</dbReference>
<dbReference type="EMBL" id="WJEE01000031">
    <property type="protein sequence ID" value="MRI67382.1"/>
    <property type="molecule type" value="Genomic_DNA"/>
</dbReference>
<evidence type="ECO:0000313" key="14">
    <source>
        <dbReference type="Proteomes" id="UP000435187"/>
    </source>
</evidence>
<proteinExistence type="inferred from homology"/>
<comment type="similarity">
    <text evidence="4 10">Belongs to the aspartate/ornithine carbamoyltransferase superfamily. OTCase family.</text>
</comment>
<sequence>MSIKEQLKGKDLLTLADYSKAEIAYILELAVQIKEKQKNGELYQPLKGKTLGMIFEKSSTRTRVSFETGIYQLGGMGLFLSSNDIQLGRGEPISDTAKVLSGYLDGIMIRTFSQQDVVDLAKNASIPVINGLTDDYHPCQVLADLQTIKEEKGKLEGLKLAYIGDGNNMAHSLMIGCAKMGLDVAVAAPKGYQPHNEIVEQAQSFADGSEVLVTEDVVEAVKDADIIYSDVWASMGQEAEQKEREKAFTHYQVNKELFSHAKQDAIFMHCLPAHREEEVTAEIIDGPQSVVFQEAENRLHAQKALMVALMG</sequence>
<dbReference type="Proteomes" id="UP000435187">
    <property type="component" value="Unassembled WGS sequence"/>
</dbReference>
<reference evidence="13 14" key="1">
    <citation type="submission" date="2019-10" db="EMBL/GenBank/DDBJ databases">
        <title>Gracilibacillus salitolerans sp. nov., a moderate halophile isolated from a saline soil in northwest China.</title>
        <authorList>
            <person name="Gan L."/>
        </authorList>
    </citation>
    <scope>NUCLEOTIDE SEQUENCE [LARGE SCALE GENOMIC DNA]</scope>
    <source>
        <strain evidence="13 14">TP2-8</strain>
    </source>
</reference>
<keyword evidence="8 10" id="KW-0808">Transferase</keyword>
<feature type="binding site" evidence="10">
    <location>
        <begin position="270"/>
        <end position="271"/>
    </location>
    <ligand>
        <name>carbamoyl phosphate</name>
        <dbReference type="ChEBI" id="CHEBI:58228"/>
    </ligand>
</feature>
<dbReference type="PANTHER" id="PTHR45753">
    <property type="entry name" value="ORNITHINE CARBAMOYLTRANSFERASE, MITOCHONDRIAL"/>
    <property type="match status" value="1"/>
</dbReference>
<evidence type="ECO:0000256" key="1">
    <source>
        <dbReference type="ARBA" id="ARBA00003822"/>
    </source>
</evidence>
<dbReference type="InterPro" id="IPR024904">
    <property type="entry name" value="OTCase_ArgI"/>
</dbReference>
<feature type="binding site" evidence="10">
    <location>
        <position position="110"/>
    </location>
    <ligand>
        <name>carbamoyl phosphate</name>
        <dbReference type="ChEBI" id="CHEBI:58228"/>
    </ligand>
</feature>
<dbReference type="RefSeq" id="WP_163578681.1">
    <property type="nucleotide sequence ID" value="NZ_JBHUMW010000046.1"/>
</dbReference>
<evidence type="ECO:0000256" key="10">
    <source>
        <dbReference type="HAMAP-Rule" id="MF_01109"/>
    </source>
</evidence>
<dbReference type="InterPro" id="IPR002292">
    <property type="entry name" value="Orn/put_carbamltrans"/>
</dbReference>
<keyword evidence="14" id="KW-1185">Reference proteome</keyword>
<feature type="binding site" evidence="10">
    <location>
        <begin position="234"/>
        <end position="235"/>
    </location>
    <ligand>
        <name>L-ornithine</name>
        <dbReference type="ChEBI" id="CHEBI:46911"/>
    </ligand>
</feature>
<gene>
    <name evidence="13" type="primary">argF</name>
    <name evidence="13" type="ORF">GH885_13690</name>
</gene>
<evidence type="ECO:0000256" key="9">
    <source>
        <dbReference type="ARBA" id="ARBA00048772"/>
    </source>
</evidence>
<dbReference type="InterPro" id="IPR006131">
    <property type="entry name" value="Asp_carbamoyltransf_Asp/Orn-bd"/>
</dbReference>
<dbReference type="GO" id="GO:0005737">
    <property type="term" value="C:cytoplasm"/>
    <property type="evidence" value="ECO:0007669"/>
    <property type="project" value="UniProtKB-SubCell"/>
</dbReference>
<dbReference type="GO" id="GO:0042450">
    <property type="term" value="P:L-arginine biosynthetic process via ornithine"/>
    <property type="evidence" value="ECO:0007669"/>
    <property type="project" value="UniProtKB-UniRule"/>
</dbReference>
<evidence type="ECO:0000256" key="6">
    <source>
        <dbReference type="ARBA" id="ARBA00016634"/>
    </source>
</evidence>
<dbReference type="InterPro" id="IPR006130">
    <property type="entry name" value="Asp/Orn_carbamoylTrfase"/>
</dbReference>
<dbReference type="FunFam" id="3.40.50.1370:FF:000008">
    <property type="entry name" value="Ornithine carbamoyltransferase"/>
    <property type="match status" value="1"/>
</dbReference>
<dbReference type="GO" id="GO:0004585">
    <property type="term" value="F:ornithine carbamoyltransferase activity"/>
    <property type="evidence" value="ECO:0007669"/>
    <property type="project" value="UniProtKB-UniRule"/>
</dbReference>
<dbReference type="PRINTS" id="PR00100">
    <property type="entry name" value="AOTCASE"/>
</dbReference>
<evidence type="ECO:0000256" key="3">
    <source>
        <dbReference type="ARBA" id="ARBA00004975"/>
    </source>
</evidence>
<dbReference type="PROSITE" id="PS00097">
    <property type="entry name" value="CARBAMOYLTRANSFERASE"/>
    <property type="match status" value="1"/>
</dbReference>
<feature type="binding site" evidence="10">
    <location>
        <begin position="59"/>
        <end position="62"/>
    </location>
    <ligand>
        <name>carbamoyl phosphate</name>
        <dbReference type="ChEBI" id="CHEBI:58228"/>
    </ligand>
</feature>
<evidence type="ECO:0000259" key="11">
    <source>
        <dbReference type="Pfam" id="PF00185"/>
    </source>
</evidence>
<feature type="binding site" evidence="10">
    <location>
        <position position="230"/>
    </location>
    <ligand>
        <name>L-ornithine</name>
        <dbReference type="ChEBI" id="CHEBI:46911"/>
    </ligand>
</feature>
<evidence type="ECO:0000256" key="5">
    <source>
        <dbReference type="ARBA" id="ARBA00013007"/>
    </source>
</evidence>
<dbReference type="FunFam" id="3.40.50.1370:FF:000016">
    <property type="entry name" value="Ornithine carbamoyltransferase"/>
    <property type="match status" value="1"/>
</dbReference>